<keyword evidence="5" id="KW-0547">Nucleotide-binding</keyword>
<keyword evidence="6" id="KW-0418">Kinase</keyword>
<dbReference type="Pfam" id="PF09174">
    <property type="entry name" value="Maf1"/>
    <property type="match status" value="1"/>
</dbReference>
<feature type="domain" description="Protein kinase" evidence="9">
    <location>
        <begin position="349"/>
        <end position="625"/>
    </location>
</feature>
<feature type="region of interest" description="Disordered" evidence="8">
    <location>
        <begin position="663"/>
        <end position="684"/>
    </location>
</feature>
<dbReference type="Pfam" id="PF00069">
    <property type="entry name" value="Pkinase"/>
    <property type="match status" value="1"/>
</dbReference>
<gene>
    <name evidence="10" type="ORF">NMOB1V02_LOCUS1730</name>
</gene>
<dbReference type="GO" id="GO:0033316">
    <property type="term" value="P:meiotic spindle assembly checkpoint signaling"/>
    <property type="evidence" value="ECO:0007669"/>
    <property type="project" value="TreeGrafter"/>
</dbReference>
<evidence type="ECO:0000256" key="7">
    <source>
        <dbReference type="ARBA" id="ARBA00022840"/>
    </source>
</evidence>
<proteinExistence type="inferred from homology"/>
<dbReference type="GO" id="GO:0000776">
    <property type="term" value="C:kinetochore"/>
    <property type="evidence" value="ECO:0007669"/>
    <property type="project" value="TreeGrafter"/>
</dbReference>
<dbReference type="GO" id="GO:0016480">
    <property type="term" value="P:negative regulation of transcription by RNA polymerase III"/>
    <property type="evidence" value="ECO:0007669"/>
    <property type="project" value="InterPro"/>
</dbReference>
<dbReference type="Gene3D" id="3.40.1000.50">
    <property type="entry name" value="Repressor of RNA polymerase III transcription Maf1"/>
    <property type="match status" value="1"/>
</dbReference>
<organism evidence="10">
    <name type="scientific">Notodromas monacha</name>
    <dbReference type="NCBI Taxonomy" id="399045"/>
    <lineage>
        <taxon>Eukaryota</taxon>
        <taxon>Metazoa</taxon>
        <taxon>Ecdysozoa</taxon>
        <taxon>Arthropoda</taxon>
        <taxon>Crustacea</taxon>
        <taxon>Oligostraca</taxon>
        <taxon>Ostracoda</taxon>
        <taxon>Podocopa</taxon>
        <taxon>Podocopida</taxon>
        <taxon>Cypridocopina</taxon>
        <taxon>Cypridoidea</taxon>
        <taxon>Cyprididae</taxon>
        <taxon>Notodromas</taxon>
    </lineage>
</organism>
<dbReference type="PROSITE" id="PS50011">
    <property type="entry name" value="PROTEIN_KINASE_DOM"/>
    <property type="match status" value="1"/>
</dbReference>
<dbReference type="PANTHER" id="PTHR22974">
    <property type="entry name" value="MIXED LINEAGE PROTEIN KINASE"/>
    <property type="match status" value="1"/>
</dbReference>
<dbReference type="FunFam" id="3.40.1000.50:FF:000003">
    <property type="entry name" value="Repressor of RNA polymerase III transcription MAF1"/>
    <property type="match status" value="1"/>
</dbReference>
<sequence length="837" mass="92742">MAHDLIAKPRRPVWTTGNSDDSDDDEDAEFAEKCQQPKEDAVDGGIQSEKSSPNEIFSTVPGEKYFHRENTSAEPDVKVFTSSATFRSSSDSEESGNQSNEELCPELLNQKEVDKLSARFRHGSRHSIVDSFCLYKSNQSKSKGAGDYVEHVILTPNKLETLRKKRSVSTPNLSPKVSTDCSKDLDFGKPSTKPGHVFREWIDSHAVSAKRSLLPPTPYDAKQLSSVKNTAQETPFQAKHRSYRKQVDKENAAPQIKLPLQEKHGSLLPHKSAFGQNLRNTRTFAPSPAPHVPGIFHGQEHFRTPSQPSRNYSASRPFLFMASGTKGLPSSSFIGASPPMGVEINGHFYVGMKFIGRGGSCKVYEATDSNGLCVAIKVVDLQGLEPEFAAEHRNEVMILSKLQHSSRIVKLIEYELKEQENILYVVLERGELDFGVYLQQSKGKLHRLEIKYLWWQMLSAVKEIHAAGIIHSDLKPGNFLMVFGKLKLIDFGIASSLRPDVTKVTRLGKAGTYNFISPEAISEVAYDGDGEAAIKIGIKSDVWSLGCILYLMVFGMPPFGHIVKISDKEKAICNPNHLIPIPPSGKSCESDVADVLRLLENCLLEALNNALSANVIGEVKISARIESYSCKMVGPDKHLYKRMISEGSPRDLQALSPPASATFISSSPGTRQHHASGDSGSASEDNACGGVLCDAISKRTLCYLKATLNASFSPDYDFSEAKSEEFSREPSPSFVMSSVDTTMNATMAAVYCPIRDAVWNAIDREIQMSDCEVYSYNPDLCSDPFGEEGCLWSFNYFFYNRKLKRVLFFACRAHSPSNNEFFDGVDVDEMDDFMLEN</sequence>
<dbReference type="InterPro" id="IPR015257">
    <property type="entry name" value="Maf1"/>
</dbReference>
<keyword evidence="3" id="KW-0723">Serine/threonine-protein kinase</keyword>
<dbReference type="GO" id="GO:0007094">
    <property type="term" value="P:mitotic spindle assembly checkpoint signaling"/>
    <property type="evidence" value="ECO:0007669"/>
    <property type="project" value="TreeGrafter"/>
</dbReference>
<dbReference type="EMBL" id="CAJPEX010000181">
    <property type="protein sequence ID" value="CAG0914013.1"/>
    <property type="molecule type" value="Genomic_DNA"/>
</dbReference>
<dbReference type="GO" id="GO:0005634">
    <property type="term" value="C:nucleus"/>
    <property type="evidence" value="ECO:0007669"/>
    <property type="project" value="TreeGrafter"/>
</dbReference>
<dbReference type="GO" id="GO:0004712">
    <property type="term" value="F:protein serine/threonine/tyrosine kinase activity"/>
    <property type="evidence" value="ECO:0007669"/>
    <property type="project" value="TreeGrafter"/>
</dbReference>
<keyword evidence="7" id="KW-0067">ATP-binding</keyword>
<dbReference type="GO" id="GO:0034501">
    <property type="term" value="P:protein localization to kinetochore"/>
    <property type="evidence" value="ECO:0007669"/>
    <property type="project" value="TreeGrafter"/>
</dbReference>
<dbReference type="InterPro" id="IPR000719">
    <property type="entry name" value="Prot_kinase_dom"/>
</dbReference>
<reference evidence="10" key="1">
    <citation type="submission" date="2020-11" db="EMBL/GenBank/DDBJ databases">
        <authorList>
            <person name="Tran Van P."/>
        </authorList>
    </citation>
    <scope>NUCLEOTIDE SEQUENCE</scope>
</reference>
<evidence type="ECO:0000256" key="3">
    <source>
        <dbReference type="ARBA" id="ARBA00022527"/>
    </source>
</evidence>
<evidence type="ECO:0000256" key="8">
    <source>
        <dbReference type="SAM" id="MobiDB-lite"/>
    </source>
</evidence>
<dbReference type="Gene3D" id="1.10.510.10">
    <property type="entry name" value="Transferase(Phosphotransferase) domain 1"/>
    <property type="match status" value="1"/>
</dbReference>
<feature type="region of interest" description="Disordered" evidence="8">
    <location>
        <begin position="220"/>
        <end position="247"/>
    </location>
</feature>
<dbReference type="GO" id="GO:0005524">
    <property type="term" value="F:ATP binding"/>
    <property type="evidence" value="ECO:0007669"/>
    <property type="project" value="UniProtKB-KW"/>
</dbReference>
<dbReference type="GO" id="GO:0004674">
    <property type="term" value="F:protein serine/threonine kinase activity"/>
    <property type="evidence" value="ECO:0007669"/>
    <property type="project" value="UniProtKB-KW"/>
</dbReference>
<dbReference type="EMBL" id="OA882218">
    <property type="protein sequence ID" value="CAD7273861.1"/>
    <property type="molecule type" value="Genomic_DNA"/>
</dbReference>
<evidence type="ECO:0000259" key="9">
    <source>
        <dbReference type="PROSITE" id="PS50011"/>
    </source>
</evidence>
<evidence type="ECO:0000313" key="10">
    <source>
        <dbReference type="EMBL" id="CAD7273861.1"/>
    </source>
</evidence>
<evidence type="ECO:0000256" key="5">
    <source>
        <dbReference type="ARBA" id="ARBA00022741"/>
    </source>
</evidence>
<dbReference type="SUPFAM" id="SSF56112">
    <property type="entry name" value="Protein kinase-like (PK-like)"/>
    <property type="match status" value="1"/>
</dbReference>
<dbReference type="InterPro" id="IPR008271">
    <property type="entry name" value="Ser/Thr_kinase_AS"/>
</dbReference>
<evidence type="ECO:0000313" key="11">
    <source>
        <dbReference type="Proteomes" id="UP000678499"/>
    </source>
</evidence>
<dbReference type="SMART" id="SM00220">
    <property type="entry name" value="S_TKc"/>
    <property type="match status" value="1"/>
</dbReference>
<feature type="region of interest" description="Disordered" evidence="8">
    <location>
        <begin position="83"/>
        <end position="102"/>
    </location>
</feature>
<dbReference type="PANTHER" id="PTHR22974:SF21">
    <property type="entry name" value="DUAL SPECIFICITY PROTEIN KINASE TTK"/>
    <property type="match status" value="1"/>
</dbReference>
<feature type="compositionally biased region" description="Polar residues" evidence="8">
    <location>
        <begin position="223"/>
        <end position="235"/>
    </location>
</feature>
<name>A0A7R9BH82_9CRUS</name>
<dbReference type="InterPro" id="IPR038564">
    <property type="entry name" value="Maf1_sf"/>
</dbReference>
<dbReference type="AlphaFoldDB" id="A0A7R9BH82"/>
<keyword evidence="11" id="KW-1185">Reference proteome</keyword>
<feature type="region of interest" description="Disordered" evidence="8">
    <location>
        <begin position="1"/>
        <end position="58"/>
    </location>
</feature>
<dbReference type="Proteomes" id="UP000678499">
    <property type="component" value="Unassembled WGS sequence"/>
</dbReference>
<dbReference type="GO" id="GO:0007059">
    <property type="term" value="P:chromosome segregation"/>
    <property type="evidence" value="ECO:0007669"/>
    <property type="project" value="TreeGrafter"/>
</dbReference>
<dbReference type="FunFam" id="3.30.200.20:FF:000131">
    <property type="entry name" value="Dual specificity protein kinase TTK"/>
    <property type="match status" value="1"/>
</dbReference>
<feature type="compositionally biased region" description="Basic and acidic residues" evidence="8">
    <location>
        <begin position="30"/>
        <end position="41"/>
    </location>
</feature>
<dbReference type="Gene3D" id="3.30.200.20">
    <property type="entry name" value="Phosphorylase Kinase, domain 1"/>
    <property type="match status" value="1"/>
</dbReference>
<comment type="similarity">
    <text evidence="1">Belongs to the MAF1 family.</text>
</comment>
<dbReference type="InterPro" id="IPR011009">
    <property type="entry name" value="Kinase-like_dom_sf"/>
</dbReference>
<keyword evidence="4" id="KW-0808">Transferase</keyword>
<feature type="compositionally biased region" description="Polar residues" evidence="8">
    <location>
        <begin position="48"/>
        <end position="57"/>
    </location>
</feature>
<evidence type="ECO:0000256" key="4">
    <source>
        <dbReference type="ARBA" id="ARBA00022679"/>
    </source>
</evidence>
<dbReference type="PROSITE" id="PS00108">
    <property type="entry name" value="PROTEIN_KINASE_ST"/>
    <property type="match status" value="1"/>
</dbReference>
<evidence type="ECO:0000256" key="1">
    <source>
        <dbReference type="ARBA" id="ARBA00006231"/>
    </source>
</evidence>
<feature type="compositionally biased region" description="Acidic residues" evidence="8">
    <location>
        <begin position="20"/>
        <end position="29"/>
    </location>
</feature>
<evidence type="ECO:0000256" key="2">
    <source>
        <dbReference type="ARBA" id="ARBA00020829"/>
    </source>
</evidence>
<dbReference type="OrthoDB" id="20524at2759"/>
<protein>
    <recommendedName>
        <fullName evidence="2">Repressor of RNA polymerase III transcription MAF1 homolog</fullName>
    </recommendedName>
</protein>
<evidence type="ECO:0000256" key="6">
    <source>
        <dbReference type="ARBA" id="ARBA00022777"/>
    </source>
</evidence>
<accession>A0A7R9BH82</accession>